<keyword evidence="2" id="KW-1003">Cell membrane</keyword>
<dbReference type="PANTHER" id="PTHR11048">
    <property type="entry name" value="PRENYLTRANSFERASES"/>
    <property type="match status" value="1"/>
</dbReference>
<evidence type="ECO:0000313" key="7">
    <source>
        <dbReference type="EMBL" id="ASP23060.1"/>
    </source>
</evidence>
<feature type="transmembrane region" description="Helical" evidence="6">
    <location>
        <begin position="238"/>
        <end position="261"/>
    </location>
</feature>
<sequence length="496" mass="53886">MLTQETAGGPDEESDRAGDVPYHAQDLPILVVDLDGTLLRSDMLYESFWTAFGRDWTVALTAVRTLGHGRAALKQRLAETARLEPATLPFDQQVLGYIEAWRAKGGRTALVTASDQSLAEVIADHLKVFDEVHGSDGNRNLKGQTKADFLTGRFGAGGYVYMGDSAADLPVWQQAAKAVTVNASARLRVAAEAVSTEVEHLTTVPQSIRPYVKALRPHQWLKNILVFLPMLAGHQFNAATLAFAVAAFIAYSLIASSVYVVNDMTDLNADRAHPRKRKRPFASGAVPLSHGMIMAAALFLLGAIVSLSVGLSFFAVVCGYFVLTTAYSLHLKRKMVIDICVLAGLYTMRIVAGAVATGIPLSVWMLAFAIFFFLSLAAVKRQAELVDSARRGTLRARGRGYNVGDLPIITMIAIAAGYVSILVLVLYLDSPDVIVLYKAPIMLWGIGPVLLYWITRTVMTAHRGHMHDDPLVYAARDRTSQICMVLSLGFAMAGTM</sequence>
<accession>A0A222EAE3</accession>
<feature type="transmembrane region" description="Helical" evidence="6">
    <location>
        <begin position="400"/>
        <end position="428"/>
    </location>
</feature>
<dbReference type="Proteomes" id="UP000203589">
    <property type="component" value="Chromosome"/>
</dbReference>
<dbReference type="OrthoDB" id="9803632at2"/>
<dbReference type="RefSeq" id="WP_094036737.1">
    <property type="nucleotide sequence ID" value="NZ_CP022540.1"/>
</dbReference>
<evidence type="ECO:0000313" key="8">
    <source>
        <dbReference type="Proteomes" id="UP000203589"/>
    </source>
</evidence>
<keyword evidence="8" id="KW-1185">Reference proteome</keyword>
<dbReference type="Pfam" id="PF01040">
    <property type="entry name" value="UbiA"/>
    <property type="match status" value="1"/>
</dbReference>
<evidence type="ECO:0000256" key="4">
    <source>
        <dbReference type="ARBA" id="ARBA00022989"/>
    </source>
</evidence>
<feature type="transmembrane region" description="Helical" evidence="6">
    <location>
        <begin position="434"/>
        <end position="454"/>
    </location>
</feature>
<dbReference type="InterPro" id="IPR039653">
    <property type="entry name" value="Prenyltransferase"/>
</dbReference>
<proteinExistence type="predicted"/>
<dbReference type="GO" id="GO:0009247">
    <property type="term" value="P:glycolipid biosynthetic process"/>
    <property type="evidence" value="ECO:0007669"/>
    <property type="project" value="TreeGrafter"/>
</dbReference>
<dbReference type="InterPro" id="IPR000537">
    <property type="entry name" value="UbiA_prenyltransferase"/>
</dbReference>
<reference evidence="7 8" key="1">
    <citation type="submission" date="2017-07" db="EMBL/GenBank/DDBJ databases">
        <title>Genome Sequence of Antarctobacter heliothermus Strain SMS3 Isolated from a culture of the Diatom Skeletonema marinoi.</title>
        <authorList>
            <person name="Topel M."/>
            <person name="Pinder M.I.M."/>
            <person name="Johansson O.N."/>
            <person name="Kourtchenko O."/>
            <person name="Godhe A."/>
            <person name="Clarke A.K."/>
        </authorList>
    </citation>
    <scope>NUCLEOTIDE SEQUENCE [LARGE SCALE GENOMIC DNA]</scope>
    <source>
        <strain evidence="7 8">SMS3</strain>
    </source>
</reference>
<dbReference type="InterPro" id="IPR023214">
    <property type="entry name" value="HAD_sf"/>
</dbReference>
<dbReference type="AlphaFoldDB" id="A0A222EAE3"/>
<dbReference type="GO" id="GO:0016757">
    <property type="term" value="F:glycosyltransferase activity"/>
    <property type="evidence" value="ECO:0007669"/>
    <property type="project" value="UniProtKB-KW"/>
</dbReference>
<dbReference type="Gene3D" id="1.10.357.140">
    <property type="entry name" value="UbiA prenyltransferase"/>
    <property type="match status" value="1"/>
</dbReference>
<keyword evidence="3 6" id="KW-0812">Transmembrane</keyword>
<organism evidence="7 8">
    <name type="scientific">Antarctobacter heliothermus</name>
    <dbReference type="NCBI Taxonomy" id="74033"/>
    <lineage>
        <taxon>Bacteria</taxon>
        <taxon>Pseudomonadati</taxon>
        <taxon>Pseudomonadota</taxon>
        <taxon>Alphaproteobacteria</taxon>
        <taxon>Rhodobacterales</taxon>
        <taxon>Roseobacteraceae</taxon>
        <taxon>Antarctobacter</taxon>
    </lineage>
</organism>
<dbReference type="InterPro" id="IPR044878">
    <property type="entry name" value="UbiA_sf"/>
</dbReference>
<evidence type="ECO:0000256" key="1">
    <source>
        <dbReference type="ARBA" id="ARBA00004141"/>
    </source>
</evidence>
<keyword evidence="7" id="KW-0328">Glycosyltransferase</keyword>
<gene>
    <name evidence="7" type="ORF">ANTHELSMS3_04460</name>
</gene>
<dbReference type="CDD" id="cd07519">
    <property type="entry name" value="HAD_PTase"/>
    <property type="match status" value="1"/>
</dbReference>
<dbReference type="EC" id="2.4.2.45" evidence="7"/>
<dbReference type="CDD" id="cd13963">
    <property type="entry name" value="PT_UbiA_2"/>
    <property type="match status" value="1"/>
</dbReference>
<dbReference type="InterPro" id="IPR036412">
    <property type="entry name" value="HAD-like_sf"/>
</dbReference>
<dbReference type="NCBIfam" id="NF006088">
    <property type="entry name" value="PRK08238.1"/>
    <property type="match status" value="1"/>
</dbReference>
<keyword evidence="4 6" id="KW-1133">Transmembrane helix</keyword>
<dbReference type="Pfam" id="PF12710">
    <property type="entry name" value="HAD"/>
    <property type="match status" value="1"/>
</dbReference>
<dbReference type="GO" id="GO:0016765">
    <property type="term" value="F:transferase activity, transferring alkyl or aryl (other than methyl) groups"/>
    <property type="evidence" value="ECO:0007669"/>
    <property type="project" value="InterPro"/>
</dbReference>
<evidence type="ECO:0000256" key="6">
    <source>
        <dbReference type="SAM" id="Phobius"/>
    </source>
</evidence>
<evidence type="ECO:0000256" key="5">
    <source>
        <dbReference type="ARBA" id="ARBA00023136"/>
    </source>
</evidence>
<dbReference type="GO" id="GO:0005886">
    <property type="term" value="C:plasma membrane"/>
    <property type="evidence" value="ECO:0007669"/>
    <property type="project" value="TreeGrafter"/>
</dbReference>
<keyword evidence="5 6" id="KW-0472">Membrane</keyword>
<evidence type="ECO:0000256" key="3">
    <source>
        <dbReference type="ARBA" id="ARBA00022692"/>
    </source>
</evidence>
<feature type="transmembrane region" description="Helical" evidence="6">
    <location>
        <begin position="281"/>
        <end position="305"/>
    </location>
</feature>
<name>A0A222EAE3_9RHOB</name>
<keyword evidence="7" id="KW-0808">Transferase</keyword>
<comment type="subcellular location">
    <subcellularLocation>
        <location evidence="1">Membrane</location>
        <topology evidence="1">Multi-pass membrane protein</topology>
    </subcellularLocation>
</comment>
<dbReference type="Gene3D" id="3.40.50.1000">
    <property type="entry name" value="HAD superfamily/HAD-like"/>
    <property type="match status" value="1"/>
</dbReference>
<dbReference type="KEGG" id="aht:ANTHELSMS3_04460"/>
<protein>
    <submittedName>
        <fullName evidence="7">Decaprenyl-phosphate phosphoribosyltransferase</fullName>
        <ecNumber evidence="7">2.4.2.45</ecNumber>
    </submittedName>
</protein>
<dbReference type="PANTHER" id="PTHR11048:SF5">
    <property type="entry name" value="DECAPRENYL-PHOSPHATE PHOSPHORIBOSYLTRANSFERASE"/>
    <property type="match status" value="1"/>
</dbReference>
<evidence type="ECO:0000256" key="2">
    <source>
        <dbReference type="ARBA" id="ARBA00022475"/>
    </source>
</evidence>
<feature type="transmembrane region" description="Helical" evidence="6">
    <location>
        <begin position="311"/>
        <end position="329"/>
    </location>
</feature>
<dbReference type="SUPFAM" id="SSF56784">
    <property type="entry name" value="HAD-like"/>
    <property type="match status" value="1"/>
</dbReference>
<dbReference type="EMBL" id="CP022540">
    <property type="protein sequence ID" value="ASP23060.1"/>
    <property type="molecule type" value="Genomic_DNA"/>
</dbReference>
<feature type="transmembrane region" description="Helical" evidence="6">
    <location>
        <begin position="361"/>
        <end position="379"/>
    </location>
</feature>